<sequence length="504" mass="55572">MHRRQLLKAALWLPLACALPGVARGAVAEAEPFDDRTVARLARALAAAPFVPPSRDLPAWLAGADYDRWRDIRFRPAESLWRGDGRGFELQFFHRGSVHRERVRIDQVVDGQAVPVPYRAGQFDFGRSAEEAASAGDIGFAGFRAHAAINTPDYLDEVCAFLGASYFRAVARGQVYGLSARGLALGTGDPAGEEFPRFTRFWIERPQPGAEALVIHALLDSASVAGAYRFVVHPGAETLMEVDARLYPRVALDTVGIAPLTSMYYFDAGDRAGIDDYRDAVHDSDGLALLGRDGSPAWRPLQNPRTLQESTFDDVRGFGLMQRKRRYADYGDSEARYHQRPGLWVEPGDGWGDGRVHLFEIPTADEYQDNIVAFWRPHRALRAGREHRFGYRLHWGDGHRWQPALARVARTRAGAAPGGRGREFVLDLEGDALATLDPASARLDVTASAGTIGSAVVHANPEAGGWRAAFLLEPGAADVSELQARVLGRDGKPLSETWLYRWLR</sequence>
<dbReference type="OrthoDB" id="335750at2"/>
<keyword evidence="6 8" id="KW-0732">Signal</keyword>
<comment type="subcellular location">
    <subcellularLocation>
        <location evidence="2">Periplasm</location>
    </subcellularLocation>
</comment>
<dbReference type="Proteomes" id="UP000029989">
    <property type="component" value="Unassembled WGS sequence"/>
</dbReference>
<feature type="chain" id="PRO_5001962173" description="Glucans biosynthesis protein D" evidence="8">
    <location>
        <begin position="26"/>
        <end position="504"/>
    </location>
</feature>
<evidence type="ECO:0000259" key="9">
    <source>
        <dbReference type="Pfam" id="PF04349"/>
    </source>
</evidence>
<keyword evidence="7" id="KW-0574">Periplasm</keyword>
<dbReference type="GO" id="GO:0030246">
    <property type="term" value="F:carbohydrate binding"/>
    <property type="evidence" value="ECO:0007669"/>
    <property type="project" value="InterPro"/>
</dbReference>
<evidence type="ECO:0000256" key="3">
    <source>
        <dbReference type="ARBA" id="ARBA00005001"/>
    </source>
</evidence>
<comment type="pathway">
    <text evidence="3">Glycan metabolism; osmoregulated periplasmic glucan (OPG) biosynthesis.</text>
</comment>
<dbReference type="InterPro" id="IPR013783">
    <property type="entry name" value="Ig-like_fold"/>
</dbReference>
<dbReference type="FunFam" id="2.70.98.10:FF:000001">
    <property type="entry name" value="Glucans biosynthesis protein G"/>
    <property type="match status" value="1"/>
</dbReference>
<accession>A0A0A0F6Y7</accession>
<dbReference type="PANTHER" id="PTHR30504:SF2">
    <property type="entry name" value="GLUCANS BIOSYNTHESIS PROTEIN G"/>
    <property type="match status" value="1"/>
</dbReference>
<evidence type="ECO:0000313" key="11">
    <source>
        <dbReference type="Proteomes" id="UP000029989"/>
    </source>
</evidence>
<dbReference type="GO" id="GO:0030288">
    <property type="term" value="C:outer membrane-bounded periplasmic space"/>
    <property type="evidence" value="ECO:0007669"/>
    <property type="project" value="TreeGrafter"/>
</dbReference>
<evidence type="ECO:0000256" key="4">
    <source>
        <dbReference type="ARBA" id="ARBA00009284"/>
    </source>
</evidence>
<dbReference type="GO" id="GO:0051274">
    <property type="term" value="P:beta-glucan biosynthetic process"/>
    <property type="evidence" value="ECO:0007669"/>
    <property type="project" value="TreeGrafter"/>
</dbReference>
<comment type="caution">
    <text evidence="10">The sequence shown here is derived from an EMBL/GenBank/DDBJ whole genome shotgun (WGS) entry which is preliminary data.</text>
</comment>
<dbReference type="Pfam" id="PF04349">
    <property type="entry name" value="MdoG"/>
    <property type="match status" value="1"/>
</dbReference>
<dbReference type="UniPathway" id="UPA00637"/>
<dbReference type="SUPFAM" id="SSF81296">
    <property type="entry name" value="E set domains"/>
    <property type="match status" value="1"/>
</dbReference>
<dbReference type="InterPro" id="IPR014756">
    <property type="entry name" value="Ig_E-set"/>
</dbReference>
<dbReference type="Gene3D" id="2.60.40.10">
    <property type="entry name" value="Immunoglobulins"/>
    <property type="match status" value="1"/>
</dbReference>
<dbReference type="EMBL" id="AVPT01000005">
    <property type="protein sequence ID" value="KGM57147.1"/>
    <property type="molecule type" value="Genomic_DNA"/>
</dbReference>
<comment type="similarity">
    <text evidence="4">Belongs to the OpgD/OpgG family.</text>
</comment>
<dbReference type="InterPro" id="IPR014438">
    <property type="entry name" value="Glucan_biosyn_MdoG/MdoD"/>
</dbReference>
<dbReference type="Gene3D" id="2.70.98.10">
    <property type="match status" value="1"/>
</dbReference>
<evidence type="ECO:0000256" key="6">
    <source>
        <dbReference type="ARBA" id="ARBA00022729"/>
    </source>
</evidence>
<evidence type="ECO:0000256" key="1">
    <source>
        <dbReference type="ARBA" id="ARBA00003985"/>
    </source>
</evidence>
<dbReference type="GO" id="GO:0003824">
    <property type="term" value="F:catalytic activity"/>
    <property type="evidence" value="ECO:0007669"/>
    <property type="project" value="InterPro"/>
</dbReference>
<evidence type="ECO:0000256" key="7">
    <source>
        <dbReference type="ARBA" id="ARBA00022764"/>
    </source>
</evidence>
<evidence type="ECO:0000256" key="8">
    <source>
        <dbReference type="SAM" id="SignalP"/>
    </source>
</evidence>
<dbReference type="PANTHER" id="PTHR30504">
    <property type="entry name" value="GLUCANS BIOSYNTHESIS PROTEIN"/>
    <property type="match status" value="1"/>
</dbReference>
<dbReference type="eggNOG" id="COG3131">
    <property type="taxonomic scope" value="Bacteria"/>
</dbReference>
<evidence type="ECO:0000256" key="2">
    <source>
        <dbReference type="ARBA" id="ARBA00004418"/>
    </source>
</evidence>
<dbReference type="InterPro" id="IPR014718">
    <property type="entry name" value="GH-type_carb-bd"/>
</dbReference>
<dbReference type="InterPro" id="IPR011013">
    <property type="entry name" value="Gal_mutarotase_sf_dom"/>
</dbReference>
<reference evidence="10 11" key="1">
    <citation type="journal article" date="2015" name="Stand. Genomic Sci.">
        <title>Genomic information of the arsenic-resistant bacterium Lysobacter arseniciresistens type strain ZS79(T) and comparison of Lysobacter draft genomes.</title>
        <authorList>
            <person name="Liu L."/>
            <person name="Zhang S."/>
            <person name="Luo M."/>
            <person name="Wang G."/>
        </authorList>
    </citation>
    <scope>NUCLEOTIDE SEQUENCE [LARGE SCALE GENOMIC DNA]</scope>
    <source>
        <strain evidence="10 11">ZS79</strain>
    </source>
</reference>
<name>A0A0A0F6Y7_9GAMM</name>
<feature type="signal peptide" evidence="8">
    <location>
        <begin position="1"/>
        <end position="25"/>
    </location>
</feature>
<dbReference type="SUPFAM" id="SSF74650">
    <property type="entry name" value="Galactose mutarotase-like"/>
    <property type="match status" value="1"/>
</dbReference>
<organism evidence="10 11">
    <name type="scientific">Lysobacter arseniciresistens ZS79</name>
    <dbReference type="NCBI Taxonomy" id="913325"/>
    <lineage>
        <taxon>Bacteria</taxon>
        <taxon>Pseudomonadati</taxon>
        <taxon>Pseudomonadota</taxon>
        <taxon>Gammaproteobacteria</taxon>
        <taxon>Lysobacterales</taxon>
        <taxon>Lysobacteraceae</taxon>
        <taxon>Novilysobacter</taxon>
    </lineage>
</organism>
<feature type="domain" description="Glucan biosynthesis periplasmic MdoG C-terminal" evidence="9">
    <location>
        <begin position="33"/>
        <end position="502"/>
    </location>
</feature>
<dbReference type="STRING" id="913325.N799_14245"/>
<dbReference type="RefSeq" id="WP_152597809.1">
    <property type="nucleotide sequence ID" value="NZ_AVPT01000005.1"/>
</dbReference>
<comment type="function">
    <text evidence="1">Probably involved in the control of the structural glucose backbone of osmoregulated periplasmic glucans (OPGs).</text>
</comment>
<proteinExistence type="inferred from homology"/>
<protein>
    <recommendedName>
        <fullName evidence="5">Glucans biosynthesis protein D</fullName>
    </recommendedName>
</protein>
<dbReference type="PIRSF" id="PIRSF006281">
    <property type="entry name" value="MdoG"/>
    <property type="match status" value="1"/>
</dbReference>
<evidence type="ECO:0000256" key="5">
    <source>
        <dbReference type="ARBA" id="ARBA00015372"/>
    </source>
</evidence>
<keyword evidence="11" id="KW-1185">Reference proteome</keyword>
<dbReference type="InterPro" id="IPR007444">
    <property type="entry name" value="Glucan_biosyn_MdoG_C"/>
</dbReference>
<dbReference type="AlphaFoldDB" id="A0A0A0F6Y7"/>
<evidence type="ECO:0000313" key="10">
    <source>
        <dbReference type="EMBL" id="KGM57147.1"/>
    </source>
</evidence>
<gene>
    <name evidence="10" type="ORF">N799_14245</name>
</gene>